<evidence type="ECO:0000313" key="2">
    <source>
        <dbReference type="EMBL" id="GGI11820.1"/>
    </source>
</evidence>
<evidence type="ECO:0000313" key="3">
    <source>
        <dbReference type="Proteomes" id="UP000626244"/>
    </source>
</evidence>
<accession>A0A8J3AD38</accession>
<dbReference type="AlphaFoldDB" id="A0A8J3AD38"/>
<keyword evidence="1" id="KW-1133">Transmembrane helix</keyword>
<protein>
    <submittedName>
        <fullName evidence="2">Uncharacterized protein</fullName>
    </submittedName>
</protein>
<feature type="transmembrane region" description="Helical" evidence="1">
    <location>
        <begin position="72"/>
        <end position="95"/>
    </location>
</feature>
<feature type="transmembrane region" description="Helical" evidence="1">
    <location>
        <begin position="7"/>
        <end position="23"/>
    </location>
</feature>
<organism evidence="2 3">
    <name type="scientific">Gottfriedia solisilvae</name>
    <dbReference type="NCBI Taxonomy" id="1516104"/>
    <lineage>
        <taxon>Bacteria</taxon>
        <taxon>Bacillati</taxon>
        <taxon>Bacillota</taxon>
        <taxon>Bacilli</taxon>
        <taxon>Bacillales</taxon>
        <taxon>Bacillaceae</taxon>
        <taxon>Gottfriedia</taxon>
    </lineage>
</organism>
<dbReference type="RefSeq" id="WP_087999201.1">
    <property type="nucleotide sequence ID" value="NZ_BMHB01000001.1"/>
</dbReference>
<keyword evidence="1" id="KW-0812">Transmembrane</keyword>
<gene>
    <name evidence="2" type="ORF">GCM10007380_09760</name>
</gene>
<proteinExistence type="predicted"/>
<keyword evidence="1" id="KW-0472">Membrane</keyword>
<dbReference type="Proteomes" id="UP000626244">
    <property type="component" value="Unassembled WGS sequence"/>
</dbReference>
<evidence type="ECO:0000256" key="1">
    <source>
        <dbReference type="SAM" id="Phobius"/>
    </source>
</evidence>
<feature type="transmembrane region" description="Helical" evidence="1">
    <location>
        <begin position="35"/>
        <end position="60"/>
    </location>
</feature>
<comment type="caution">
    <text evidence="2">The sequence shown here is derived from an EMBL/GenBank/DDBJ whole genome shotgun (WGS) entry which is preliminary data.</text>
</comment>
<name>A0A8J3AD38_9BACI</name>
<reference evidence="3" key="1">
    <citation type="journal article" date="2019" name="Int. J. Syst. Evol. Microbiol.">
        <title>The Global Catalogue of Microorganisms (GCM) 10K type strain sequencing project: providing services to taxonomists for standard genome sequencing and annotation.</title>
        <authorList>
            <consortium name="The Broad Institute Genomics Platform"/>
            <consortium name="The Broad Institute Genome Sequencing Center for Infectious Disease"/>
            <person name="Wu L."/>
            <person name="Ma J."/>
        </authorList>
    </citation>
    <scope>NUCLEOTIDE SEQUENCE [LARGE SCALE GENOMIC DNA]</scope>
    <source>
        <strain evidence="3">CGMCC 1.14993</strain>
    </source>
</reference>
<dbReference type="EMBL" id="BMHB01000001">
    <property type="protein sequence ID" value="GGI11820.1"/>
    <property type="molecule type" value="Genomic_DNA"/>
</dbReference>
<sequence>MKIIRKIGLYPLLLAVTALYTSLNLKEMINWDSGIAIFGMGAYLVNFLLLVSLACLFDFFYVGLKNKKIKGYWISFTLISMIIIYTFFYTISILINTNVY</sequence>
<keyword evidence="3" id="KW-1185">Reference proteome</keyword>